<evidence type="ECO:0000313" key="5">
    <source>
        <dbReference type="Proteomes" id="UP000460412"/>
    </source>
</evidence>
<feature type="compositionally biased region" description="Basic and acidic residues" evidence="1">
    <location>
        <begin position="39"/>
        <end position="52"/>
    </location>
</feature>
<dbReference type="PROSITE" id="PS51450">
    <property type="entry name" value="LRR"/>
    <property type="match status" value="1"/>
</dbReference>
<keyword evidence="2" id="KW-0472">Membrane</keyword>
<dbReference type="Gene3D" id="2.60.40.1080">
    <property type="match status" value="1"/>
</dbReference>
<evidence type="ECO:0000256" key="1">
    <source>
        <dbReference type="SAM" id="MobiDB-lite"/>
    </source>
</evidence>
<keyword evidence="3" id="KW-0732">Signal</keyword>
<feature type="region of interest" description="Disordered" evidence="1">
    <location>
        <begin position="799"/>
        <end position="829"/>
    </location>
</feature>
<feature type="region of interest" description="Disordered" evidence="1">
    <location>
        <begin position="64"/>
        <end position="84"/>
    </location>
</feature>
<feature type="region of interest" description="Disordered" evidence="1">
    <location>
        <begin position="24"/>
        <end position="52"/>
    </location>
</feature>
<evidence type="ECO:0000256" key="2">
    <source>
        <dbReference type="SAM" id="Phobius"/>
    </source>
</evidence>
<protein>
    <submittedName>
        <fullName evidence="4">Uncharacterized protein</fullName>
    </submittedName>
</protein>
<gene>
    <name evidence="4" type="ORF">GN277_02025</name>
</gene>
<reference evidence="4 5" key="1">
    <citation type="submission" date="2019-12" db="EMBL/GenBank/DDBJ databases">
        <title>Sporaefaciens musculi gen. nov., sp. nov., a novel bacterium isolated from the caecum of an obese mouse.</title>
        <authorList>
            <person name="Rasmussen T.S."/>
            <person name="Streidl T."/>
            <person name="Hitch T.C.A."/>
            <person name="Wortmann E."/>
            <person name="Deptula P."/>
            <person name="Hansen M."/>
            <person name="Nielsen D.S."/>
            <person name="Clavel T."/>
            <person name="Vogensen F.K."/>
        </authorList>
    </citation>
    <scope>NUCLEOTIDE SEQUENCE [LARGE SCALE GENOMIC DNA]</scope>
    <source>
        <strain evidence="4 5">WCA-9-b2</strain>
    </source>
</reference>
<comment type="caution">
    <text evidence="4">The sequence shown here is derived from an EMBL/GenBank/DDBJ whole genome shotgun (WGS) entry which is preliminary data.</text>
</comment>
<dbReference type="InterPro" id="IPR032675">
    <property type="entry name" value="LRR_dom_sf"/>
</dbReference>
<organism evidence="4 5">
    <name type="scientific">Sporofaciens musculi</name>
    <dbReference type="NCBI Taxonomy" id="2681861"/>
    <lineage>
        <taxon>Bacteria</taxon>
        <taxon>Bacillati</taxon>
        <taxon>Bacillota</taxon>
        <taxon>Clostridia</taxon>
        <taxon>Lachnospirales</taxon>
        <taxon>Lachnospiraceae</taxon>
        <taxon>Sporofaciens</taxon>
    </lineage>
</organism>
<name>A0A7X3MDB2_9FIRM</name>
<feature type="chain" id="PRO_5030845619" evidence="3">
    <location>
        <begin position="27"/>
        <end position="860"/>
    </location>
</feature>
<evidence type="ECO:0000313" key="4">
    <source>
        <dbReference type="EMBL" id="MXP74241.1"/>
    </source>
</evidence>
<dbReference type="Gene3D" id="3.80.10.10">
    <property type="entry name" value="Ribonuclease Inhibitor"/>
    <property type="match status" value="1"/>
</dbReference>
<keyword evidence="2" id="KW-1133">Transmembrane helix</keyword>
<dbReference type="AlphaFoldDB" id="A0A7X3MDB2"/>
<dbReference type="EMBL" id="WUQX01000001">
    <property type="protein sequence ID" value="MXP74241.1"/>
    <property type="molecule type" value="Genomic_DNA"/>
</dbReference>
<keyword evidence="2" id="KW-0812">Transmembrane</keyword>
<dbReference type="SUPFAM" id="SSF52058">
    <property type="entry name" value="L domain-like"/>
    <property type="match status" value="1"/>
</dbReference>
<proteinExistence type="predicted"/>
<feature type="signal peptide" evidence="3">
    <location>
        <begin position="1"/>
        <end position="26"/>
    </location>
</feature>
<dbReference type="InterPro" id="IPR001611">
    <property type="entry name" value="Leu-rich_rpt"/>
</dbReference>
<accession>A0A7X3MDB2</accession>
<keyword evidence="5" id="KW-1185">Reference proteome</keyword>
<dbReference type="RefSeq" id="WP_159749378.1">
    <property type="nucleotide sequence ID" value="NZ_CASZNZ010000043.1"/>
</dbReference>
<sequence length="860" mass="95734">MRKRRKLLAFLLAGTLAMSSFTVASADEPENEPLPVADEQQKEIYDNGRAEEGMLLTEAQLKELEKAEEKEEKKEIENDQTKEKKEADIQEMVEIPDPTFRAILKEHGIEADEKGFVKRADMEKLASLSICDQSGIDITGIGYAVNLRELTLEKCGITSDWVKKYMDEIKNISLNKWSLAGNELTDVSFLEGTYMWNLQSLDVSDNKITDFTGALNYSNLACVFSYMGNTPEGMKQIFEKYSYADISMPEGFTRNAEFKYESVLGSYAPFADAASVKLESSDEGIVAVEGQDLIGKKCGEAVITAKYEDVEKTFKVTVTESEKKGPIADEDKISKDQLPEEKGSLSVLNKGQIWNWETEPPKNVSGDKQMKTYVAYWVYRENQAVGLGEDYYGLDQNGTLWNIKKHKINDTEFAQIKIADKVRFIVKYVDSPFRRTAVIYITEDNKCYISYVDGENVVTQFVCDNAESADSKGYISKKDGTTVRVELDDNQKVVVKAEKFHIMDSVSYVFLEEDTPYDLALDSKGNLWKRPSGSTEWEDKPIDEGVSELSFYGFIKNGTLYDLKKGFPKIADNVRELCSRGYITKDGVYYVKSGPNFVMALKGVKKVVRDYALTEDHVLYVIGGAGSAVPVLYSVVDIFESNMEVNAQREDGSIWEISDTKATEICTLNQITGSALADKGITISGAEDGVELKVKTEAEMSDKQKAELEDKVKKLHKNVKGVKFYDISLFKDGNELHDLAKAVRVTMPIPEGFGKNLMVYHENQQGKLEDMKATVNSNGTVSFMSSSFSPYMIVDLGESGGTSGGSNGDTSKKPSVSNEGNDTGRKAPKTGDTSSIMLYLFLALAAMSCTGVVTRRKLNK</sequence>
<dbReference type="Proteomes" id="UP000460412">
    <property type="component" value="Unassembled WGS sequence"/>
</dbReference>
<evidence type="ECO:0000256" key="3">
    <source>
        <dbReference type="SAM" id="SignalP"/>
    </source>
</evidence>
<feature type="transmembrane region" description="Helical" evidence="2">
    <location>
        <begin position="836"/>
        <end position="854"/>
    </location>
</feature>